<dbReference type="EMBL" id="GBXM01083575">
    <property type="protein sequence ID" value="JAH25002.1"/>
    <property type="molecule type" value="Transcribed_RNA"/>
</dbReference>
<sequence length="46" mass="5309">MTFVLLRLVKVLFTILLQYRVVQLPILGCTYKCLLRGKLIITAPFV</sequence>
<reference evidence="1" key="2">
    <citation type="journal article" date="2015" name="Fish Shellfish Immunol.">
        <title>Early steps in the European eel (Anguilla anguilla)-Vibrio vulnificus interaction in the gills: Role of the RtxA13 toxin.</title>
        <authorList>
            <person name="Callol A."/>
            <person name="Pajuelo D."/>
            <person name="Ebbesson L."/>
            <person name="Teles M."/>
            <person name="MacKenzie S."/>
            <person name="Amaro C."/>
        </authorList>
    </citation>
    <scope>NUCLEOTIDE SEQUENCE</scope>
</reference>
<dbReference type="AlphaFoldDB" id="A0A0E9R896"/>
<reference evidence="1" key="1">
    <citation type="submission" date="2014-11" db="EMBL/GenBank/DDBJ databases">
        <authorList>
            <person name="Amaro Gonzalez C."/>
        </authorList>
    </citation>
    <scope>NUCLEOTIDE SEQUENCE</scope>
</reference>
<proteinExistence type="predicted"/>
<organism evidence="1">
    <name type="scientific">Anguilla anguilla</name>
    <name type="common">European freshwater eel</name>
    <name type="synonym">Muraena anguilla</name>
    <dbReference type="NCBI Taxonomy" id="7936"/>
    <lineage>
        <taxon>Eukaryota</taxon>
        <taxon>Metazoa</taxon>
        <taxon>Chordata</taxon>
        <taxon>Craniata</taxon>
        <taxon>Vertebrata</taxon>
        <taxon>Euteleostomi</taxon>
        <taxon>Actinopterygii</taxon>
        <taxon>Neopterygii</taxon>
        <taxon>Teleostei</taxon>
        <taxon>Anguilliformes</taxon>
        <taxon>Anguillidae</taxon>
        <taxon>Anguilla</taxon>
    </lineage>
</organism>
<protein>
    <submittedName>
        <fullName evidence="1">Uncharacterized protein</fullName>
    </submittedName>
</protein>
<name>A0A0E9R896_ANGAN</name>
<evidence type="ECO:0000313" key="1">
    <source>
        <dbReference type="EMBL" id="JAH25002.1"/>
    </source>
</evidence>
<accession>A0A0E9R896</accession>